<reference evidence="2" key="1">
    <citation type="journal article" date="2020" name="bioRxiv">
        <title>Chromosome-level reference genome of the European wasp spider Argiope bruennichi: a resource for studies on range expansion and evolutionary adaptation.</title>
        <authorList>
            <person name="Sheffer M.M."/>
            <person name="Hoppe A."/>
            <person name="Krehenwinkel H."/>
            <person name="Uhl G."/>
            <person name="Kuss A.W."/>
            <person name="Jensen L."/>
            <person name="Jensen C."/>
            <person name="Gillespie R.G."/>
            <person name="Hoff K.J."/>
            <person name="Prost S."/>
        </authorList>
    </citation>
    <scope>NUCLEOTIDE SEQUENCE</scope>
</reference>
<name>A0A8T0FZS0_ARGBR</name>
<protein>
    <submittedName>
        <fullName evidence="2">Uncharacterized protein</fullName>
    </submittedName>
</protein>
<gene>
    <name evidence="2" type="ORF">HNY73_000659</name>
</gene>
<dbReference type="AlphaFoldDB" id="A0A8T0FZS0"/>
<feature type="region of interest" description="Disordered" evidence="1">
    <location>
        <begin position="12"/>
        <end position="78"/>
    </location>
</feature>
<accession>A0A8T0FZS0</accession>
<comment type="caution">
    <text evidence="2">The sequence shown here is derived from an EMBL/GenBank/DDBJ whole genome shotgun (WGS) entry which is preliminary data.</text>
</comment>
<dbReference type="EMBL" id="JABXBU010000001">
    <property type="protein sequence ID" value="KAF8796262.1"/>
    <property type="molecule type" value="Genomic_DNA"/>
</dbReference>
<sequence>MRSIHLCKRINIRIAENPSPGKDRQGSKKHSTKKTTLGTPSGISESTEPIGGRGTQMVRRHPKEIAAKRKSKKKNFSSSNGIDYQLMEYSSSYLRWVATKTSKSQNRFFFLVIGVYGKKKKTRNRFRI</sequence>
<reference evidence="2" key="2">
    <citation type="submission" date="2020-06" db="EMBL/GenBank/DDBJ databases">
        <authorList>
            <person name="Sheffer M."/>
        </authorList>
    </citation>
    <scope>NUCLEOTIDE SEQUENCE</scope>
</reference>
<feature type="compositionally biased region" description="Basic residues" evidence="1">
    <location>
        <begin position="58"/>
        <end position="75"/>
    </location>
</feature>
<keyword evidence="3" id="KW-1185">Reference proteome</keyword>
<evidence type="ECO:0000313" key="3">
    <source>
        <dbReference type="Proteomes" id="UP000807504"/>
    </source>
</evidence>
<evidence type="ECO:0000313" key="2">
    <source>
        <dbReference type="EMBL" id="KAF8796262.1"/>
    </source>
</evidence>
<organism evidence="2 3">
    <name type="scientific">Argiope bruennichi</name>
    <name type="common">Wasp spider</name>
    <name type="synonym">Aranea bruennichi</name>
    <dbReference type="NCBI Taxonomy" id="94029"/>
    <lineage>
        <taxon>Eukaryota</taxon>
        <taxon>Metazoa</taxon>
        <taxon>Ecdysozoa</taxon>
        <taxon>Arthropoda</taxon>
        <taxon>Chelicerata</taxon>
        <taxon>Arachnida</taxon>
        <taxon>Araneae</taxon>
        <taxon>Araneomorphae</taxon>
        <taxon>Entelegynae</taxon>
        <taxon>Araneoidea</taxon>
        <taxon>Araneidae</taxon>
        <taxon>Argiope</taxon>
    </lineage>
</organism>
<evidence type="ECO:0000256" key="1">
    <source>
        <dbReference type="SAM" id="MobiDB-lite"/>
    </source>
</evidence>
<dbReference type="Proteomes" id="UP000807504">
    <property type="component" value="Unassembled WGS sequence"/>
</dbReference>
<feature type="compositionally biased region" description="Polar residues" evidence="1">
    <location>
        <begin position="34"/>
        <end position="47"/>
    </location>
</feature>
<proteinExistence type="predicted"/>